<protein>
    <submittedName>
        <fullName evidence="4">Lipoprotein</fullName>
    </submittedName>
</protein>
<keyword evidence="4" id="KW-0449">Lipoprotein</keyword>
<evidence type="ECO:0000313" key="4">
    <source>
        <dbReference type="EMBL" id="RUT14678.1"/>
    </source>
</evidence>
<dbReference type="RefSeq" id="WP_106165903.1">
    <property type="nucleotide sequence ID" value="NZ_JAVKZF010000005.1"/>
</dbReference>
<dbReference type="AlphaFoldDB" id="A0AB37UTI2"/>
<feature type="coiled-coil region" evidence="1">
    <location>
        <begin position="188"/>
        <end position="215"/>
    </location>
</feature>
<name>A0AB37UTI2_9CYAN</name>
<accession>A0AB37UTI2</accession>
<gene>
    <name evidence="4" type="ORF">DSM107010_02240</name>
</gene>
<evidence type="ECO:0000259" key="3">
    <source>
        <dbReference type="Pfam" id="PF03713"/>
    </source>
</evidence>
<evidence type="ECO:0000313" key="5">
    <source>
        <dbReference type="Proteomes" id="UP000282574"/>
    </source>
</evidence>
<dbReference type="Gene3D" id="1.20.1260.10">
    <property type="match status" value="1"/>
</dbReference>
<organism evidence="4 5">
    <name type="scientific">Chroococcidiopsis cubana SAG 39.79</name>
    <dbReference type="NCBI Taxonomy" id="388085"/>
    <lineage>
        <taxon>Bacteria</taxon>
        <taxon>Bacillati</taxon>
        <taxon>Cyanobacteriota</taxon>
        <taxon>Cyanophyceae</taxon>
        <taxon>Chroococcidiopsidales</taxon>
        <taxon>Chroococcidiopsidaceae</taxon>
        <taxon>Chroococcidiopsis</taxon>
    </lineage>
</organism>
<dbReference type="Pfam" id="PF03713">
    <property type="entry name" value="DUF305"/>
    <property type="match status" value="1"/>
</dbReference>
<feature type="coiled-coil region" evidence="1">
    <location>
        <begin position="132"/>
        <end position="159"/>
    </location>
</feature>
<reference evidence="4 5" key="1">
    <citation type="journal article" date="2019" name="Genome Biol. Evol.">
        <title>Day and night: Metabolic profiles and evolutionary relationships of six axenic non-marine cyanobacteria.</title>
        <authorList>
            <person name="Will S.E."/>
            <person name="Henke P."/>
            <person name="Boedeker C."/>
            <person name="Huang S."/>
            <person name="Brinkmann H."/>
            <person name="Rohde M."/>
            <person name="Jarek M."/>
            <person name="Friedl T."/>
            <person name="Seufert S."/>
            <person name="Schumacher M."/>
            <person name="Overmann J."/>
            <person name="Neumann-Schaal M."/>
            <person name="Petersen J."/>
        </authorList>
    </citation>
    <scope>NUCLEOTIDE SEQUENCE [LARGE SCALE GENOMIC DNA]</scope>
    <source>
        <strain evidence="4 5">SAG 39.79</strain>
    </source>
</reference>
<keyword evidence="5" id="KW-1185">Reference proteome</keyword>
<keyword evidence="1" id="KW-0175">Coiled coil</keyword>
<keyword evidence="2" id="KW-0732">Signal</keyword>
<dbReference type="PANTHER" id="PTHR36933:SF1">
    <property type="entry name" value="SLL0788 PROTEIN"/>
    <property type="match status" value="1"/>
</dbReference>
<dbReference type="InterPro" id="IPR005183">
    <property type="entry name" value="DUF305_CopM-like"/>
</dbReference>
<evidence type="ECO:0000256" key="1">
    <source>
        <dbReference type="SAM" id="Coils"/>
    </source>
</evidence>
<feature type="signal peptide" evidence="2">
    <location>
        <begin position="1"/>
        <end position="23"/>
    </location>
</feature>
<comment type="caution">
    <text evidence="4">The sequence shown here is derived from an EMBL/GenBank/DDBJ whole genome shotgun (WGS) entry which is preliminary data.</text>
</comment>
<dbReference type="InterPro" id="IPR012347">
    <property type="entry name" value="Ferritin-like"/>
</dbReference>
<feature type="domain" description="DUF305" evidence="3">
    <location>
        <begin position="55"/>
        <end position="209"/>
    </location>
</feature>
<dbReference type="EMBL" id="RSCK01000001">
    <property type="protein sequence ID" value="RUT14678.1"/>
    <property type="molecule type" value="Genomic_DNA"/>
</dbReference>
<dbReference type="Proteomes" id="UP000282574">
    <property type="component" value="Unassembled WGS sequence"/>
</dbReference>
<evidence type="ECO:0000256" key="2">
    <source>
        <dbReference type="SAM" id="SignalP"/>
    </source>
</evidence>
<dbReference type="PANTHER" id="PTHR36933">
    <property type="entry name" value="SLL0788 PROTEIN"/>
    <property type="match status" value="1"/>
</dbReference>
<feature type="chain" id="PRO_5044339739" evidence="2">
    <location>
        <begin position="24"/>
        <end position="216"/>
    </location>
</feature>
<sequence>MNKNKKFVIYSLVALLTSTSITAFSLTDRAKAQEQIQAQIPRSAERRMDMRTEVDKPFIEMMIPHHQSANEMAQMALSRAKSPEVKKLAQSIIEEQTREIEQMQTWYKQWYGTEVPTTEMNMGMDSGMDESMMQAMMQMEMMDREMMEALENAQDFDREFLRQMTRHHRMATMMAGLVVNSAQHREIRNLAENIIESQSAEIAQMQQLLQAMNNRS</sequence>
<proteinExistence type="predicted"/>